<name>A0A0F9W502_9ZZZZ</name>
<gene>
    <name evidence="1" type="ORF">LCGC14_0003510</name>
</gene>
<proteinExistence type="predicted"/>
<comment type="caution">
    <text evidence="1">The sequence shown here is derived from an EMBL/GenBank/DDBJ whole genome shotgun (WGS) entry which is preliminary data.</text>
</comment>
<evidence type="ECO:0000313" key="1">
    <source>
        <dbReference type="EMBL" id="KKO12341.1"/>
    </source>
</evidence>
<protein>
    <recommendedName>
        <fullName evidence="2">Lipocalin-like domain-containing protein</fullName>
    </recommendedName>
</protein>
<dbReference type="AlphaFoldDB" id="A0A0F9W502"/>
<organism evidence="1">
    <name type="scientific">marine sediment metagenome</name>
    <dbReference type="NCBI Taxonomy" id="412755"/>
    <lineage>
        <taxon>unclassified sequences</taxon>
        <taxon>metagenomes</taxon>
        <taxon>ecological metagenomes</taxon>
    </lineage>
</organism>
<evidence type="ECO:0008006" key="2">
    <source>
        <dbReference type="Google" id="ProtNLM"/>
    </source>
</evidence>
<sequence>MIRKILLAMALVVCSGSLQAQSAVAGNWLFAMTSPFGVVNADVMLITDGDKLSGQFDLGNGRIWPIENGAVVGTSISFSVTRDGANMTYLMSADINGDNAIGSASAMGSTSDWTMTRIQE</sequence>
<accession>A0A0F9W502</accession>
<reference evidence="1" key="1">
    <citation type="journal article" date="2015" name="Nature">
        <title>Complex archaea that bridge the gap between prokaryotes and eukaryotes.</title>
        <authorList>
            <person name="Spang A."/>
            <person name="Saw J.H."/>
            <person name="Jorgensen S.L."/>
            <person name="Zaremba-Niedzwiedzka K."/>
            <person name="Martijn J."/>
            <person name="Lind A.E."/>
            <person name="van Eijk R."/>
            <person name="Schleper C."/>
            <person name="Guy L."/>
            <person name="Ettema T.J."/>
        </authorList>
    </citation>
    <scope>NUCLEOTIDE SEQUENCE</scope>
</reference>
<dbReference type="EMBL" id="LAZR01000001">
    <property type="protein sequence ID" value="KKO12341.1"/>
    <property type="molecule type" value="Genomic_DNA"/>
</dbReference>